<accession>A0ABQ1Z8W0</accession>
<name>A0ABQ1Z8W0_9BACT</name>
<sequence>MNENKDQPSTDFMAMLSVSLLSEFPVQFGKITEHKQEGAHVARIAESTFHNAGQYRCHDFYKPISTIIP</sequence>
<evidence type="ECO:0000313" key="2">
    <source>
        <dbReference type="Proteomes" id="UP000600214"/>
    </source>
</evidence>
<dbReference type="Proteomes" id="UP000600214">
    <property type="component" value="Unassembled WGS sequence"/>
</dbReference>
<reference evidence="2" key="1">
    <citation type="journal article" date="2019" name="Int. J. Syst. Evol. Microbiol.">
        <title>The Global Catalogue of Microorganisms (GCM) 10K type strain sequencing project: providing services to taxonomists for standard genome sequencing and annotation.</title>
        <authorList>
            <consortium name="The Broad Institute Genomics Platform"/>
            <consortium name="The Broad Institute Genome Sequencing Center for Infectious Disease"/>
            <person name="Wu L."/>
            <person name="Ma J."/>
        </authorList>
    </citation>
    <scope>NUCLEOTIDE SEQUENCE [LARGE SCALE GENOMIC DNA]</scope>
    <source>
        <strain evidence="2">CGMCC 1.15288</strain>
    </source>
</reference>
<dbReference type="RefSeq" id="WP_188938491.1">
    <property type="nucleotide sequence ID" value="NZ_BMIA01000005.1"/>
</dbReference>
<proteinExistence type="predicted"/>
<comment type="caution">
    <text evidence="1">The sequence shown here is derived from an EMBL/GenBank/DDBJ whole genome shotgun (WGS) entry which is preliminary data.</text>
</comment>
<gene>
    <name evidence="1" type="ORF">GCM10007423_54540</name>
</gene>
<keyword evidence="2" id="KW-1185">Reference proteome</keyword>
<protein>
    <submittedName>
        <fullName evidence="1">Uncharacterized protein</fullName>
    </submittedName>
</protein>
<evidence type="ECO:0000313" key="1">
    <source>
        <dbReference type="EMBL" id="GGH51267.1"/>
    </source>
</evidence>
<dbReference type="EMBL" id="BMIA01000005">
    <property type="protein sequence ID" value="GGH51267.1"/>
    <property type="molecule type" value="Genomic_DNA"/>
</dbReference>
<organism evidence="1 2">
    <name type="scientific">Dyadobacter endophyticus</name>
    <dbReference type="NCBI Taxonomy" id="1749036"/>
    <lineage>
        <taxon>Bacteria</taxon>
        <taxon>Pseudomonadati</taxon>
        <taxon>Bacteroidota</taxon>
        <taxon>Cytophagia</taxon>
        <taxon>Cytophagales</taxon>
        <taxon>Spirosomataceae</taxon>
        <taxon>Dyadobacter</taxon>
    </lineage>
</organism>